<dbReference type="EMBL" id="FRAU01000005">
    <property type="protein sequence ID" value="SHK68335.1"/>
    <property type="molecule type" value="Genomic_DNA"/>
</dbReference>
<gene>
    <name evidence="1" type="ORF">SAMN04488087_1697</name>
</gene>
<dbReference type="Pfam" id="PF17170">
    <property type="entry name" value="DUF5128"/>
    <property type="match status" value="1"/>
</dbReference>
<accession>A0A1M6UGE3</accession>
<reference evidence="2" key="1">
    <citation type="submission" date="2016-11" db="EMBL/GenBank/DDBJ databases">
        <authorList>
            <person name="Varghese N."/>
            <person name="Submissions S."/>
        </authorList>
    </citation>
    <scope>NUCLEOTIDE SEQUENCE [LARGE SCALE GENOMIC DNA]</scope>
    <source>
        <strain evidence="2">DSM 22212</strain>
    </source>
</reference>
<organism evidence="1 2">
    <name type="scientific">Rhodothermus profundi</name>
    <dbReference type="NCBI Taxonomy" id="633813"/>
    <lineage>
        <taxon>Bacteria</taxon>
        <taxon>Pseudomonadati</taxon>
        <taxon>Rhodothermota</taxon>
        <taxon>Rhodothermia</taxon>
        <taxon>Rhodothermales</taxon>
        <taxon>Rhodothermaceae</taxon>
        <taxon>Rhodothermus</taxon>
    </lineage>
</organism>
<proteinExistence type="predicted"/>
<dbReference type="AlphaFoldDB" id="A0A1M6UGE3"/>
<evidence type="ECO:0000313" key="1">
    <source>
        <dbReference type="EMBL" id="SHK68335.1"/>
    </source>
</evidence>
<evidence type="ECO:0000313" key="2">
    <source>
        <dbReference type="Proteomes" id="UP000185812"/>
    </source>
</evidence>
<dbReference type="Proteomes" id="UP000185812">
    <property type="component" value="Unassembled WGS sequence"/>
</dbReference>
<protein>
    <recommendedName>
        <fullName evidence="3">6-bladed beta-propeller</fullName>
    </recommendedName>
</protein>
<keyword evidence="2" id="KW-1185">Reference proteome</keyword>
<sequence>MIYDFELIEIEQEEEKSLISGVFDYVIDSIYVYITDTKWVKVFDRSGKFIRILGDRGTGPGEYQDPLQIFKCKELIGVYDAVLKKVLLFKNFEFVLDFPLVVSGNLFEEPFCRGPFLYAAVRGYTPDFPYHLFKVDTSGKIVKVAFRMEEKYRGYFRTGLFFARLLDLGDKIYFTHALYKKAFYFSYDLDSLYAEEMQMPRTCQLWQWKKHKGIAQDAESYAQLLKSLSIYTHLEAPCILVDVNRYNGNMIFVYRYGNGERKIILGVYHKKKSIGNVFIVPLIDILMRKYIGNGYFVDIYMSL</sequence>
<evidence type="ECO:0008006" key="3">
    <source>
        <dbReference type="Google" id="ProtNLM"/>
    </source>
</evidence>
<name>A0A1M6UGE3_9BACT</name>